<name>A0A2N7F5S5_VIBSP</name>
<evidence type="ECO:0000256" key="3">
    <source>
        <dbReference type="ARBA" id="ARBA00034247"/>
    </source>
</evidence>
<keyword evidence="4" id="KW-1133">Transmembrane helix</keyword>
<proteinExistence type="predicted"/>
<evidence type="ECO:0000259" key="5">
    <source>
        <dbReference type="PROSITE" id="PS50887"/>
    </source>
</evidence>
<dbReference type="Pfam" id="PF20973">
    <property type="entry name" value="VUPS"/>
    <property type="match status" value="1"/>
</dbReference>
<dbReference type="SMART" id="SM00267">
    <property type="entry name" value="GGDEF"/>
    <property type="match status" value="1"/>
</dbReference>
<feature type="transmembrane region" description="Helical" evidence="4">
    <location>
        <begin position="165"/>
        <end position="192"/>
    </location>
</feature>
<dbReference type="Gene3D" id="3.30.70.270">
    <property type="match status" value="1"/>
</dbReference>
<organism evidence="6 7">
    <name type="scientific">Vibrio splendidus</name>
    <dbReference type="NCBI Taxonomy" id="29497"/>
    <lineage>
        <taxon>Bacteria</taxon>
        <taxon>Pseudomonadati</taxon>
        <taxon>Pseudomonadota</taxon>
        <taxon>Gammaproteobacteria</taxon>
        <taxon>Vibrionales</taxon>
        <taxon>Vibrionaceae</taxon>
        <taxon>Vibrio</taxon>
    </lineage>
</organism>
<dbReference type="EMBL" id="MCWU01000085">
    <property type="protein sequence ID" value="PMJ61028.1"/>
    <property type="molecule type" value="Genomic_DNA"/>
</dbReference>
<evidence type="ECO:0000256" key="4">
    <source>
        <dbReference type="SAM" id="Phobius"/>
    </source>
</evidence>
<dbReference type="GO" id="GO:0052621">
    <property type="term" value="F:diguanylate cyclase activity"/>
    <property type="evidence" value="ECO:0007669"/>
    <property type="project" value="UniProtKB-EC"/>
</dbReference>
<dbReference type="PROSITE" id="PS50887">
    <property type="entry name" value="GGDEF"/>
    <property type="match status" value="1"/>
</dbReference>
<feature type="transmembrane region" description="Helical" evidence="4">
    <location>
        <begin position="58"/>
        <end position="79"/>
    </location>
</feature>
<dbReference type="AlphaFoldDB" id="A0A2N7F5S5"/>
<evidence type="ECO:0000256" key="2">
    <source>
        <dbReference type="ARBA" id="ARBA00012528"/>
    </source>
</evidence>
<dbReference type="PANTHER" id="PTHR45138">
    <property type="entry name" value="REGULATORY COMPONENTS OF SENSORY TRANSDUCTION SYSTEM"/>
    <property type="match status" value="1"/>
</dbReference>
<dbReference type="GO" id="GO:0005886">
    <property type="term" value="C:plasma membrane"/>
    <property type="evidence" value="ECO:0007669"/>
    <property type="project" value="TreeGrafter"/>
</dbReference>
<comment type="catalytic activity">
    <reaction evidence="3">
        <text>2 GTP = 3',3'-c-di-GMP + 2 diphosphate</text>
        <dbReference type="Rhea" id="RHEA:24898"/>
        <dbReference type="ChEBI" id="CHEBI:33019"/>
        <dbReference type="ChEBI" id="CHEBI:37565"/>
        <dbReference type="ChEBI" id="CHEBI:58805"/>
        <dbReference type="EC" id="2.7.7.65"/>
    </reaction>
</comment>
<reference evidence="7" key="1">
    <citation type="submission" date="2016-07" db="EMBL/GenBank/DDBJ databases">
        <title>Nontailed viruses are major unrecognized killers of bacteria in the ocean.</title>
        <authorList>
            <person name="Kauffman K."/>
            <person name="Hussain F."/>
            <person name="Yang J."/>
            <person name="Arevalo P."/>
            <person name="Brown J."/>
            <person name="Cutler M."/>
            <person name="Kelly L."/>
            <person name="Polz M.F."/>
        </authorList>
    </citation>
    <scope>NUCLEOTIDE SEQUENCE [LARGE SCALE GENOMIC DNA]</scope>
    <source>
        <strain evidence="7">10N.261.55.E11</strain>
    </source>
</reference>
<protein>
    <recommendedName>
        <fullName evidence="2">diguanylate cyclase</fullName>
        <ecNumber evidence="2">2.7.7.65</ecNumber>
    </recommendedName>
</protein>
<evidence type="ECO:0000313" key="7">
    <source>
        <dbReference type="Proteomes" id="UP000235330"/>
    </source>
</evidence>
<keyword evidence="4" id="KW-0812">Transmembrane</keyword>
<accession>A0A2N7F5S5</accession>
<dbReference type="Pfam" id="PF00990">
    <property type="entry name" value="GGDEF"/>
    <property type="match status" value="1"/>
</dbReference>
<dbReference type="CDD" id="cd01949">
    <property type="entry name" value="GGDEF"/>
    <property type="match status" value="1"/>
</dbReference>
<sequence>MTLEACILNVGIYSIFPLYFATLKNRVRIAAFYNYLSIVLLVGGLAGAVYSFPLSEALSISGGNIAYGAFMMSTIMLIIIERDFSTFKHMFRLVVGVDLIAFVGFNFMAWLLESEYVLNPFAIPFSIFDVSLKILVLGGILILLEILLLMFIFTQVSKFLSNLPALAFIYTLAFVFILCLDGALFPLLAFGLSPQIVPIIFGNILGKLLIAVCYSVPMLIFYFLFRGDFAKFVSSPLSIKDLTKAPRKELLATLYQYELRDEQLQREKQDLTKIALFDELTSLPNRRKFNQTFEFEWARCEREGQTLTLVIGDIDFFKQYNDAYGHHQGDVCLKQVAKLWKQIFNRPSDLAARIGGEEFAIILPSTSIEQSRDRLNSFLTVLHSQPIPHRSSPIASHVTMSLGVAECVPTKSTSPNDLFMLADKRLYQAKNNGRNKVIVD</sequence>
<feature type="transmembrane region" description="Helical" evidence="4">
    <location>
        <begin position="32"/>
        <end position="52"/>
    </location>
</feature>
<dbReference type="InterPro" id="IPR043128">
    <property type="entry name" value="Rev_trsase/Diguanyl_cyclase"/>
</dbReference>
<dbReference type="InterPro" id="IPR048533">
    <property type="entry name" value="VUPS"/>
</dbReference>
<gene>
    <name evidence="6" type="ORF">BCU17_07710</name>
</gene>
<comment type="cofactor">
    <cofactor evidence="1">
        <name>Mg(2+)</name>
        <dbReference type="ChEBI" id="CHEBI:18420"/>
    </cofactor>
</comment>
<dbReference type="InterPro" id="IPR000160">
    <property type="entry name" value="GGDEF_dom"/>
</dbReference>
<feature type="domain" description="GGDEF" evidence="5">
    <location>
        <begin position="305"/>
        <end position="440"/>
    </location>
</feature>
<dbReference type="GO" id="GO:0043709">
    <property type="term" value="P:cell adhesion involved in single-species biofilm formation"/>
    <property type="evidence" value="ECO:0007669"/>
    <property type="project" value="TreeGrafter"/>
</dbReference>
<dbReference type="InterPro" id="IPR050469">
    <property type="entry name" value="Diguanylate_Cyclase"/>
</dbReference>
<dbReference type="GO" id="GO:1902201">
    <property type="term" value="P:negative regulation of bacterial-type flagellum-dependent cell motility"/>
    <property type="evidence" value="ECO:0007669"/>
    <property type="project" value="TreeGrafter"/>
</dbReference>
<dbReference type="SUPFAM" id="SSF55073">
    <property type="entry name" value="Nucleotide cyclase"/>
    <property type="match status" value="1"/>
</dbReference>
<dbReference type="FunFam" id="3.30.70.270:FF:000001">
    <property type="entry name" value="Diguanylate cyclase domain protein"/>
    <property type="match status" value="1"/>
</dbReference>
<evidence type="ECO:0000313" key="6">
    <source>
        <dbReference type="EMBL" id="PMJ61028.1"/>
    </source>
</evidence>
<feature type="transmembrane region" description="Helical" evidence="4">
    <location>
        <begin position="132"/>
        <end position="153"/>
    </location>
</feature>
<dbReference type="RefSeq" id="WP_102517349.1">
    <property type="nucleotide sequence ID" value="NZ_CAWNSM010000085.1"/>
</dbReference>
<feature type="transmembrane region" description="Helical" evidence="4">
    <location>
        <begin position="91"/>
        <end position="112"/>
    </location>
</feature>
<comment type="caution">
    <text evidence="6">The sequence shown here is derived from an EMBL/GenBank/DDBJ whole genome shotgun (WGS) entry which is preliminary data.</text>
</comment>
<dbReference type="NCBIfam" id="TIGR00254">
    <property type="entry name" value="GGDEF"/>
    <property type="match status" value="1"/>
</dbReference>
<dbReference type="Proteomes" id="UP000235330">
    <property type="component" value="Unassembled WGS sequence"/>
</dbReference>
<dbReference type="EC" id="2.7.7.65" evidence="2"/>
<evidence type="ECO:0000256" key="1">
    <source>
        <dbReference type="ARBA" id="ARBA00001946"/>
    </source>
</evidence>
<dbReference type="PANTHER" id="PTHR45138:SF9">
    <property type="entry name" value="DIGUANYLATE CYCLASE DGCM-RELATED"/>
    <property type="match status" value="1"/>
</dbReference>
<keyword evidence="4" id="KW-0472">Membrane</keyword>
<feature type="transmembrane region" description="Helical" evidence="4">
    <location>
        <begin position="204"/>
        <end position="225"/>
    </location>
</feature>
<dbReference type="InterPro" id="IPR029787">
    <property type="entry name" value="Nucleotide_cyclase"/>
</dbReference>